<dbReference type="Proteomes" id="UP000078084">
    <property type="component" value="Unassembled WGS sequence"/>
</dbReference>
<dbReference type="Gene3D" id="3.90.850.10">
    <property type="entry name" value="Fumarylacetoacetase-like, C-terminal domain"/>
    <property type="match status" value="1"/>
</dbReference>
<protein>
    <submittedName>
        <fullName evidence="3">2-keto-4-pentenoate hydratase</fullName>
    </submittedName>
</protein>
<dbReference type="RefSeq" id="WP_068368157.1">
    <property type="nucleotide sequence ID" value="NZ_JANKLF010000010.1"/>
</dbReference>
<accession>A0A171KTZ7</accession>
<organism evidence="3 4">
    <name type="scientific">Kerstersia gyiorum</name>
    <dbReference type="NCBI Taxonomy" id="206506"/>
    <lineage>
        <taxon>Bacteria</taxon>
        <taxon>Pseudomonadati</taxon>
        <taxon>Pseudomonadota</taxon>
        <taxon>Betaproteobacteria</taxon>
        <taxon>Burkholderiales</taxon>
        <taxon>Alcaligenaceae</taxon>
        <taxon>Kerstersia</taxon>
    </lineage>
</organism>
<name>A0A171KTZ7_9BURK</name>
<proteinExistence type="predicted"/>
<dbReference type="InterPro" id="IPR036663">
    <property type="entry name" value="Fumarylacetoacetase_C_sf"/>
</dbReference>
<dbReference type="SUPFAM" id="SSF56529">
    <property type="entry name" value="FAH"/>
    <property type="match status" value="1"/>
</dbReference>
<dbReference type="PANTHER" id="PTHR30143">
    <property type="entry name" value="ACID HYDRATASE"/>
    <property type="match status" value="1"/>
</dbReference>
<evidence type="ECO:0000259" key="2">
    <source>
        <dbReference type="Pfam" id="PF01557"/>
    </source>
</evidence>
<feature type="domain" description="Fumarylacetoacetase-like C-terminal" evidence="2">
    <location>
        <begin position="71"/>
        <end position="256"/>
    </location>
</feature>
<keyword evidence="4" id="KW-1185">Reference proteome</keyword>
<evidence type="ECO:0000313" key="4">
    <source>
        <dbReference type="Proteomes" id="UP000078084"/>
    </source>
</evidence>
<dbReference type="GO" id="GO:0008684">
    <property type="term" value="F:2-oxopent-4-enoate hydratase activity"/>
    <property type="evidence" value="ECO:0007669"/>
    <property type="project" value="TreeGrafter"/>
</dbReference>
<dbReference type="GO" id="GO:0005737">
    <property type="term" value="C:cytoplasm"/>
    <property type="evidence" value="ECO:0007669"/>
    <property type="project" value="TreeGrafter"/>
</dbReference>
<dbReference type="STRING" id="206506.AAV32_04595"/>
<dbReference type="Pfam" id="PF01557">
    <property type="entry name" value="FAA_hydrolase"/>
    <property type="match status" value="1"/>
</dbReference>
<dbReference type="PANTHER" id="PTHR30143:SF0">
    <property type="entry name" value="2-KETO-4-PENTENOATE HYDRATASE"/>
    <property type="match status" value="1"/>
</dbReference>
<dbReference type="InterPro" id="IPR050772">
    <property type="entry name" value="Hydratase-Decarb/MhpD_sf"/>
</dbReference>
<keyword evidence="1" id="KW-0456">Lyase</keyword>
<evidence type="ECO:0000313" key="3">
    <source>
        <dbReference type="EMBL" id="KKO72364.1"/>
    </source>
</evidence>
<dbReference type="PATRIC" id="fig|206506.3.peg.996"/>
<reference evidence="3 4" key="1">
    <citation type="submission" date="2015-04" db="EMBL/GenBank/DDBJ databases">
        <title>Genome sequence of Kerstersia gyiorum CG1.</title>
        <authorList>
            <person name="Greninger A.L."/>
            <person name="Kozyreva V."/>
            <person name="Chaturvedi V."/>
        </authorList>
    </citation>
    <scope>NUCLEOTIDE SEQUENCE [LARGE SCALE GENOMIC DNA]</scope>
    <source>
        <strain evidence="3 4">CG1</strain>
    </source>
</reference>
<evidence type="ECO:0000256" key="1">
    <source>
        <dbReference type="ARBA" id="ARBA00023239"/>
    </source>
</evidence>
<gene>
    <name evidence="3" type="ORF">AAV32_04595</name>
</gene>
<dbReference type="EMBL" id="LBNE01000002">
    <property type="protein sequence ID" value="KKO72364.1"/>
    <property type="molecule type" value="Genomic_DNA"/>
</dbReference>
<comment type="caution">
    <text evidence="3">The sequence shown here is derived from an EMBL/GenBank/DDBJ whole genome shotgun (WGS) entry which is preliminary data.</text>
</comment>
<dbReference type="InterPro" id="IPR011234">
    <property type="entry name" value="Fumarylacetoacetase-like_C"/>
</dbReference>
<dbReference type="AlphaFoldDB" id="A0A171KTZ7"/>
<sequence>MKPAPLHQLAAQLHHAWAHCSPIAPLTDTHPGLTLEAAYEIQKQLVDMRLQTTGARVIGKKIGVTSQAVMDMLQVHQPDFGMLTSDMVVDNGAGIAINRLIAPKAEGEIAFLLKHGLAGPGVTSADVLAATELVLPCLEIVDSRIRDWQIRIADTVADNASCGCVVIGDQGADPRRIDLSLTGMVLEKNGRIATTGAGAAALGHPAQAVAWLANILGQLGSGLLAGEIVLSGSLAAMVPVVPGDYLRLDLSGIGSASVSFI</sequence>